<evidence type="ECO:0000313" key="2">
    <source>
        <dbReference type="Proteomes" id="UP000604825"/>
    </source>
</evidence>
<dbReference type="OrthoDB" id="1730863at2759"/>
<dbReference type="AlphaFoldDB" id="A0A811QP21"/>
<reference evidence="1" key="1">
    <citation type="submission" date="2020-10" db="EMBL/GenBank/DDBJ databases">
        <authorList>
            <person name="Han B."/>
            <person name="Lu T."/>
            <person name="Zhao Q."/>
            <person name="Huang X."/>
            <person name="Zhao Y."/>
        </authorList>
    </citation>
    <scope>NUCLEOTIDE SEQUENCE</scope>
</reference>
<organism evidence="1 2">
    <name type="scientific">Miscanthus lutarioriparius</name>
    <dbReference type="NCBI Taxonomy" id="422564"/>
    <lineage>
        <taxon>Eukaryota</taxon>
        <taxon>Viridiplantae</taxon>
        <taxon>Streptophyta</taxon>
        <taxon>Embryophyta</taxon>
        <taxon>Tracheophyta</taxon>
        <taxon>Spermatophyta</taxon>
        <taxon>Magnoliopsida</taxon>
        <taxon>Liliopsida</taxon>
        <taxon>Poales</taxon>
        <taxon>Poaceae</taxon>
        <taxon>PACMAD clade</taxon>
        <taxon>Panicoideae</taxon>
        <taxon>Andropogonodae</taxon>
        <taxon>Andropogoneae</taxon>
        <taxon>Saccharinae</taxon>
        <taxon>Miscanthus</taxon>
    </lineage>
</organism>
<evidence type="ECO:0000313" key="1">
    <source>
        <dbReference type="EMBL" id="CAD6257785.1"/>
    </source>
</evidence>
<dbReference type="Proteomes" id="UP000604825">
    <property type="component" value="Unassembled WGS sequence"/>
</dbReference>
<gene>
    <name evidence="1" type="ORF">NCGR_LOCUS41269</name>
</gene>
<keyword evidence="2" id="KW-1185">Reference proteome</keyword>
<dbReference type="Gene3D" id="3.30.200.20">
    <property type="entry name" value="Phosphorylase Kinase, domain 1"/>
    <property type="match status" value="1"/>
</dbReference>
<protein>
    <submittedName>
        <fullName evidence="1">Uncharacterized protein</fullName>
    </submittedName>
</protein>
<accession>A0A811QP21</accession>
<comment type="caution">
    <text evidence="1">The sequence shown here is derived from an EMBL/GenBank/DDBJ whole genome shotgun (WGS) entry which is preliminary data.</text>
</comment>
<name>A0A811QP21_9POAL</name>
<dbReference type="EMBL" id="CAJGYO010000010">
    <property type="protein sequence ID" value="CAD6257785.1"/>
    <property type="molecule type" value="Genomic_DNA"/>
</dbReference>
<sequence>MGCSRCPVPPLPLARRVVVTCTGLFGDGEPELGLSTVEEQPASAGGGGVGPLSGVQQWSSQRNCDSCHLWCSKQQKQHSRRKPSVSSVLDSVTREYPSTKMPEALSCFVQCNIPLGMQGKVHMSKVCISGFQEEGYEDIRGEIEMLQQCRRPNVVRYFGSYQGVKYLWVQSNSLISILLITLRNRETILSLREC</sequence>
<proteinExistence type="predicted"/>